<keyword evidence="2" id="KW-1185">Reference proteome</keyword>
<comment type="caution">
    <text evidence="1">The sequence shown here is derived from an EMBL/GenBank/DDBJ whole genome shotgun (WGS) entry which is preliminary data.</text>
</comment>
<reference evidence="1 2" key="1">
    <citation type="submission" date="2024-05" db="EMBL/GenBank/DDBJ databases">
        <title>Genome sequencing and assembly of Indian major carp, Cirrhinus mrigala (Hamilton, 1822).</title>
        <authorList>
            <person name="Mohindra V."/>
            <person name="Chowdhury L.M."/>
            <person name="Lal K."/>
            <person name="Jena J.K."/>
        </authorList>
    </citation>
    <scope>NUCLEOTIDE SEQUENCE [LARGE SCALE GENOMIC DNA]</scope>
    <source>
        <strain evidence="1">CM1030</strain>
        <tissue evidence="1">Blood</tissue>
    </source>
</reference>
<proteinExistence type="predicted"/>
<organism evidence="1 2">
    <name type="scientific">Cirrhinus mrigala</name>
    <name type="common">Mrigala</name>
    <dbReference type="NCBI Taxonomy" id="683832"/>
    <lineage>
        <taxon>Eukaryota</taxon>
        <taxon>Metazoa</taxon>
        <taxon>Chordata</taxon>
        <taxon>Craniata</taxon>
        <taxon>Vertebrata</taxon>
        <taxon>Euteleostomi</taxon>
        <taxon>Actinopterygii</taxon>
        <taxon>Neopterygii</taxon>
        <taxon>Teleostei</taxon>
        <taxon>Ostariophysi</taxon>
        <taxon>Cypriniformes</taxon>
        <taxon>Cyprinidae</taxon>
        <taxon>Labeoninae</taxon>
        <taxon>Labeonini</taxon>
        <taxon>Cirrhinus</taxon>
    </lineage>
</organism>
<evidence type="ECO:0000313" key="2">
    <source>
        <dbReference type="Proteomes" id="UP001529510"/>
    </source>
</evidence>
<dbReference type="AlphaFoldDB" id="A0ABD0N3Y9"/>
<sequence>MKNTCQTLLSFKDARVPRGATAAANLRARPSLGALKSVSRAADEATVTAVNVSASAALTGHR</sequence>
<gene>
    <name evidence="1" type="ORF">M9458_047261</name>
</gene>
<dbReference type="EMBL" id="JAMKFB020000024">
    <property type="protein sequence ID" value="KAL0156015.1"/>
    <property type="molecule type" value="Genomic_DNA"/>
</dbReference>
<feature type="non-terminal residue" evidence="1">
    <location>
        <position position="62"/>
    </location>
</feature>
<accession>A0ABD0N3Y9</accession>
<name>A0ABD0N3Y9_CIRMR</name>
<dbReference type="Proteomes" id="UP001529510">
    <property type="component" value="Unassembled WGS sequence"/>
</dbReference>
<protein>
    <submittedName>
        <fullName evidence="1">Uncharacterized protein</fullName>
    </submittedName>
</protein>
<evidence type="ECO:0000313" key="1">
    <source>
        <dbReference type="EMBL" id="KAL0156015.1"/>
    </source>
</evidence>